<dbReference type="SUPFAM" id="SSF52833">
    <property type="entry name" value="Thioredoxin-like"/>
    <property type="match status" value="1"/>
</dbReference>
<sequence>MKRLGSALLYTALLALANPAVADVDAARAAATGDMKKLVFHAAPKPVSDAGFISFEGDPLTLSEWEGKWLVLNFWATWCAPCRKEMPMLADLQAERGGEGFEVLTIATSRNPPAKMKAFFDEIGVENLPLHRDPNSAMARQLGVLGLPVTLIISPEGEEVARLTGDADWSSDATRAVLDALAGAEG</sequence>
<protein>
    <submittedName>
        <fullName evidence="4">Redoxin</fullName>
    </submittedName>
</protein>
<dbReference type="STRING" id="1685382.AVJ23_11705"/>
<evidence type="ECO:0000256" key="2">
    <source>
        <dbReference type="SAM" id="SignalP"/>
    </source>
</evidence>
<keyword evidence="5" id="KW-1185">Reference proteome</keyword>
<dbReference type="InterPro" id="IPR050553">
    <property type="entry name" value="Thioredoxin_ResA/DsbE_sf"/>
</dbReference>
<organism evidence="4 5">
    <name type="scientific">Pseudoponticoccus marisrubri</name>
    <dbReference type="NCBI Taxonomy" id="1685382"/>
    <lineage>
        <taxon>Bacteria</taxon>
        <taxon>Pseudomonadati</taxon>
        <taxon>Pseudomonadota</taxon>
        <taxon>Alphaproteobacteria</taxon>
        <taxon>Rhodobacterales</taxon>
        <taxon>Roseobacteraceae</taxon>
        <taxon>Pseudoponticoccus</taxon>
    </lineage>
</organism>
<dbReference type="InterPro" id="IPR013766">
    <property type="entry name" value="Thioredoxin_domain"/>
</dbReference>
<evidence type="ECO:0000313" key="5">
    <source>
        <dbReference type="Proteomes" id="UP000054396"/>
    </source>
</evidence>
<keyword evidence="1" id="KW-0676">Redox-active center</keyword>
<dbReference type="PROSITE" id="PS51352">
    <property type="entry name" value="THIOREDOXIN_2"/>
    <property type="match status" value="1"/>
</dbReference>
<dbReference type="GO" id="GO:0016209">
    <property type="term" value="F:antioxidant activity"/>
    <property type="evidence" value="ECO:0007669"/>
    <property type="project" value="InterPro"/>
</dbReference>
<accession>A0A0W7WJG8</accession>
<dbReference type="GO" id="GO:0015036">
    <property type="term" value="F:disulfide oxidoreductase activity"/>
    <property type="evidence" value="ECO:0007669"/>
    <property type="project" value="UniProtKB-ARBA"/>
</dbReference>
<keyword evidence="2" id="KW-0732">Signal</keyword>
<dbReference type="InterPro" id="IPR017937">
    <property type="entry name" value="Thioredoxin_CS"/>
</dbReference>
<proteinExistence type="predicted"/>
<feature type="signal peptide" evidence="2">
    <location>
        <begin position="1"/>
        <end position="22"/>
    </location>
</feature>
<dbReference type="PROSITE" id="PS00194">
    <property type="entry name" value="THIOREDOXIN_1"/>
    <property type="match status" value="1"/>
</dbReference>
<dbReference type="InterPro" id="IPR000866">
    <property type="entry name" value="AhpC/TSA"/>
</dbReference>
<dbReference type="InterPro" id="IPR036249">
    <property type="entry name" value="Thioredoxin-like_sf"/>
</dbReference>
<comment type="caution">
    <text evidence="4">The sequence shown here is derived from an EMBL/GenBank/DDBJ whole genome shotgun (WGS) entry which is preliminary data.</text>
</comment>
<dbReference type="EMBL" id="LPXO01000006">
    <property type="protein sequence ID" value="KUF10698.1"/>
    <property type="molecule type" value="Genomic_DNA"/>
</dbReference>
<feature type="chain" id="PRO_5006936374" evidence="2">
    <location>
        <begin position="23"/>
        <end position="186"/>
    </location>
</feature>
<gene>
    <name evidence="4" type="ORF">AVJ23_11705</name>
</gene>
<dbReference type="OrthoDB" id="9799347at2"/>
<dbReference type="PANTHER" id="PTHR42852">
    <property type="entry name" value="THIOL:DISULFIDE INTERCHANGE PROTEIN DSBE"/>
    <property type="match status" value="1"/>
</dbReference>
<evidence type="ECO:0000256" key="1">
    <source>
        <dbReference type="ARBA" id="ARBA00023284"/>
    </source>
</evidence>
<reference evidence="4 5" key="1">
    <citation type="submission" date="2015-12" db="EMBL/GenBank/DDBJ databases">
        <authorList>
            <person name="Shamseldin A."/>
            <person name="Moawad H."/>
            <person name="Abd El-Rahim W.M."/>
            <person name="Sadowsky M.J."/>
        </authorList>
    </citation>
    <scope>NUCLEOTIDE SEQUENCE [LARGE SCALE GENOMIC DNA]</scope>
    <source>
        <strain evidence="4 5">SJ5A-1</strain>
    </source>
</reference>
<feature type="domain" description="Thioredoxin" evidence="3">
    <location>
        <begin position="41"/>
        <end position="183"/>
    </location>
</feature>
<dbReference type="AlphaFoldDB" id="A0A0W7WJG8"/>
<name>A0A0W7WJG8_9RHOB</name>
<dbReference type="CDD" id="cd02966">
    <property type="entry name" value="TlpA_like_family"/>
    <property type="match status" value="1"/>
</dbReference>
<dbReference type="RefSeq" id="WP_058862538.1">
    <property type="nucleotide sequence ID" value="NZ_LPXO01000006.1"/>
</dbReference>
<evidence type="ECO:0000313" key="4">
    <source>
        <dbReference type="EMBL" id="KUF10698.1"/>
    </source>
</evidence>
<dbReference type="PANTHER" id="PTHR42852:SF18">
    <property type="entry name" value="CHROMOSOME UNDETERMINED SCAFFOLD_47, WHOLE GENOME SHOTGUN SEQUENCE"/>
    <property type="match status" value="1"/>
</dbReference>
<dbReference type="Gene3D" id="3.40.30.10">
    <property type="entry name" value="Glutaredoxin"/>
    <property type="match status" value="1"/>
</dbReference>
<dbReference type="Proteomes" id="UP000054396">
    <property type="component" value="Unassembled WGS sequence"/>
</dbReference>
<dbReference type="Pfam" id="PF00578">
    <property type="entry name" value="AhpC-TSA"/>
    <property type="match status" value="1"/>
</dbReference>
<evidence type="ECO:0000259" key="3">
    <source>
        <dbReference type="PROSITE" id="PS51352"/>
    </source>
</evidence>